<dbReference type="PANTHER" id="PTHR43271:SF2">
    <property type="entry name" value="BLL2771 PROTEIN"/>
    <property type="match status" value="1"/>
</dbReference>
<evidence type="ECO:0000256" key="8">
    <source>
        <dbReference type="SAM" id="Phobius"/>
    </source>
</evidence>
<feature type="transmembrane region" description="Helical" evidence="8">
    <location>
        <begin position="279"/>
        <end position="297"/>
    </location>
</feature>
<dbReference type="PROSITE" id="PS50850">
    <property type="entry name" value="MFS"/>
    <property type="match status" value="1"/>
</dbReference>
<evidence type="ECO:0000256" key="2">
    <source>
        <dbReference type="ARBA" id="ARBA00008335"/>
    </source>
</evidence>
<keyword evidence="11" id="KW-1185">Reference proteome</keyword>
<evidence type="ECO:0000259" key="9">
    <source>
        <dbReference type="PROSITE" id="PS50850"/>
    </source>
</evidence>
<dbReference type="PANTHER" id="PTHR43271">
    <property type="entry name" value="BLL2771 PROTEIN"/>
    <property type="match status" value="1"/>
</dbReference>
<feature type="transmembrane region" description="Helical" evidence="8">
    <location>
        <begin position="51"/>
        <end position="74"/>
    </location>
</feature>
<proteinExistence type="inferred from homology"/>
<comment type="caution">
    <text evidence="10">The sequence shown here is derived from an EMBL/GenBank/DDBJ whole genome shotgun (WGS) entry which is preliminary data.</text>
</comment>
<reference evidence="10 11" key="1">
    <citation type="submission" date="2023-08" db="EMBL/GenBank/DDBJ databases">
        <title>The draft genome sequence of Paracraurococcus sp. LOR1-02.</title>
        <authorList>
            <person name="Kingkaew E."/>
            <person name="Tanasupawat S."/>
        </authorList>
    </citation>
    <scope>NUCLEOTIDE SEQUENCE [LARGE SCALE GENOMIC DNA]</scope>
    <source>
        <strain evidence="10 11">LOR1-02</strain>
    </source>
</reference>
<dbReference type="EMBL" id="JAUTWS010000041">
    <property type="protein sequence ID" value="MDO9712151.1"/>
    <property type="molecule type" value="Genomic_DNA"/>
</dbReference>
<name>A0ABT9E7H6_9PROT</name>
<comment type="similarity">
    <text evidence="2">Belongs to the major facilitator superfamily.</text>
</comment>
<evidence type="ECO:0000256" key="3">
    <source>
        <dbReference type="ARBA" id="ARBA00022448"/>
    </source>
</evidence>
<evidence type="ECO:0000256" key="5">
    <source>
        <dbReference type="ARBA" id="ARBA00022692"/>
    </source>
</evidence>
<keyword evidence="5 8" id="KW-0812">Transmembrane</keyword>
<accession>A0ABT9E7H6</accession>
<evidence type="ECO:0000256" key="7">
    <source>
        <dbReference type="ARBA" id="ARBA00023136"/>
    </source>
</evidence>
<feature type="transmembrane region" description="Helical" evidence="8">
    <location>
        <begin position="142"/>
        <end position="163"/>
    </location>
</feature>
<keyword evidence="6 8" id="KW-1133">Transmembrane helix</keyword>
<feature type="transmembrane region" description="Helical" evidence="8">
    <location>
        <begin position="83"/>
        <end position="102"/>
    </location>
</feature>
<keyword evidence="4" id="KW-1003">Cell membrane</keyword>
<feature type="transmembrane region" description="Helical" evidence="8">
    <location>
        <begin position="303"/>
        <end position="326"/>
    </location>
</feature>
<feature type="domain" description="Major facilitator superfamily (MFS) profile" evidence="9">
    <location>
        <begin position="17"/>
        <end position="389"/>
    </location>
</feature>
<evidence type="ECO:0000313" key="10">
    <source>
        <dbReference type="EMBL" id="MDO9712151.1"/>
    </source>
</evidence>
<evidence type="ECO:0000256" key="4">
    <source>
        <dbReference type="ARBA" id="ARBA00022475"/>
    </source>
</evidence>
<feature type="transmembrane region" description="Helical" evidence="8">
    <location>
        <begin position="20"/>
        <end position="39"/>
    </location>
</feature>
<keyword evidence="3" id="KW-0813">Transport</keyword>
<comment type="subcellular location">
    <subcellularLocation>
        <location evidence="1">Cell membrane</location>
        <topology evidence="1">Multi-pass membrane protein</topology>
    </subcellularLocation>
</comment>
<dbReference type="InterPro" id="IPR011701">
    <property type="entry name" value="MFS"/>
</dbReference>
<dbReference type="InterPro" id="IPR020846">
    <property type="entry name" value="MFS_dom"/>
</dbReference>
<sequence length="389" mass="38747">MSDLVLAAPLPRAAFRRHAIIAAMAFLTLVDLFAAQAILPSLARHYAVSPAAMGTAVNASTIGMAAACLAVAFLGHRIDRRRGIVLGLLLLAVPTSLLALAPDLASFAALRVVQGLCMATAFTLTLAHLGERCGAAEAAGAFAAYVTGNVASNLIGRLVSAGLADHLGLAANFLGFAALNLAGAALAAACIGPGEGAMPAMSGAWRGHLRDPVLRRCFAIGFCILFAFIGGFTYANFLLARPPFALSPMQIGFACLVFLPSIATTPLAGAAVARLGAPAVLLGGLGLAALALPLLLASSLAAVLLGLTLLAIGTFLAQATATGLVGRAAQGDRAAASGIYLASYFAGGIAGSALLGLAFEAFGWPGCVAGIGAALLLAGLAGLGLRPRG</sequence>
<dbReference type="InterPro" id="IPR036259">
    <property type="entry name" value="MFS_trans_sf"/>
</dbReference>
<feature type="transmembrane region" description="Helical" evidence="8">
    <location>
        <begin position="338"/>
        <end position="357"/>
    </location>
</feature>
<evidence type="ECO:0000256" key="1">
    <source>
        <dbReference type="ARBA" id="ARBA00004651"/>
    </source>
</evidence>
<protein>
    <submittedName>
        <fullName evidence="10">MFS transporter</fullName>
    </submittedName>
</protein>
<gene>
    <name evidence="10" type="ORF">Q7A36_27660</name>
</gene>
<keyword evidence="7 8" id="KW-0472">Membrane</keyword>
<dbReference type="RefSeq" id="WP_305107008.1">
    <property type="nucleotide sequence ID" value="NZ_JAUTWS010000041.1"/>
</dbReference>
<feature type="transmembrane region" description="Helical" evidence="8">
    <location>
        <begin position="363"/>
        <end position="385"/>
    </location>
</feature>
<dbReference type="SUPFAM" id="SSF103473">
    <property type="entry name" value="MFS general substrate transporter"/>
    <property type="match status" value="1"/>
</dbReference>
<dbReference type="Pfam" id="PF07690">
    <property type="entry name" value="MFS_1"/>
    <property type="match status" value="1"/>
</dbReference>
<dbReference type="Gene3D" id="1.20.1250.20">
    <property type="entry name" value="MFS general substrate transporter like domains"/>
    <property type="match status" value="1"/>
</dbReference>
<dbReference type="Proteomes" id="UP001243009">
    <property type="component" value="Unassembled WGS sequence"/>
</dbReference>
<feature type="transmembrane region" description="Helical" evidence="8">
    <location>
        <begin position="108"/>
        <end position="130"/>
    </location>
</feature>
<feature type="transmembrane region" description="Helical" evidence="8">
    <location>
        <begin position="251"/>
        <end position="272"/>
    </location>
</feature>
<feature type="transmembrane region" description="Helical" evidence="8">
    <location>
        <begin position="169"/>
        <end position="192"/>
    </location>
</feature>
<evidence type="ECO:0000256" key="6">
    <source>
        <dbReference type="ARBA" id="ARBA00022989"/>
    </source>
</evidence>
<organism evidence="10 11">
    <name type="scientific">Paracraurococcus lichenis</name>
    <dbReference type="NCBI Taxonomy" id="3064888"/>
    <lineage>
        <taxon>Bacteria</taxon>
        <taxon>Pseudomonadati</taxon>
        <taxon>Pseudomonadota</taxon>
        <taxon>Alphaproteobacteria</taxon>
        <taxon>Acetobacterales</taxon>
        <taxon>Roseomonadaceae</taxon>
        <taxon>Paracraurococcus</taxon>
    </lineage>
</organism>
<evidence type="ECO:0000313" key="11">
    <source>
        <dbReference type="Proteomes" id="UP001243009"/>
    </source>
</evidence>
<feature type="transmembrane region" description="Helical" evidence="8">
    <location>
        <begin position="213"/>
        <end position="239"/>
    </location>
</feature>